<gene>
    <name evidence="4" type="ORF">CCMP2556_LOCUS30509</name>
</gene>
<feature type="region of interest" description="Disordered" evidence="1">
    <location>
        <begin position="118"/>
        <end position="139"/>
    </location>
</feature>
<name>A0ABP0NEP9_9DINO</name>
<feature type="compositionally biased region" description="Basic and acidic residues" evidence="1">
    <location>
        <begin position="129"/>
        <end position="139"/>
    </location>
</feature>
<reference evidence="4 5" key="1">
    <citation type="submission" date="2024-02" db="EMBL/GenBank/DDBJ databases">
        <authorList>
            <person name="Chen Y."/>
            <person name="Shah S."/>
            <person name="Dougan E. K."/>
            <person name="Thang M."/>
            <person name="Chan C."/>
        </authorList>
    </citation>
    <scope>NUCLEOTIDE SEQUENCE [LARGE SCALE GENOMIC DNA]</scope>
</reference>
<proteinExistence type="predicted"/>
<accession>A0ABP0NEP9</accession>
<feature type="transmembrane region" description="Helical" evidence="2">
    <location>
        <begin position="233"/>
        <end position="259"/>
    </location>
</feature>
<keyword evidence="2" id="KW-0472">Membrane</keyword>
<dbReference type="EMBL" id="CAXAMN010021662">
    <property type="protein sequence ID" value="CAK9062031.1"/>
    <property type="molecule type" value="Genomic_DNA"/>
</dbReference>
<feature type="transmembrane region" description="Helical" evidence="2">
    <location>
        <begin position="189"/>
        <end position="213"/>
    </location>
</feature>
<evidence type="ECO:0000256" key="1">
    <source>
        <dbReference type="SAM" id="MobiDB-lite"/>
    </source>
</evidence>
<organism evidence="4 5">
    <name type="scientific">Durusdinium trenchii</name>
    <dbReference type="NCBI Taxonomy" id="1381693"/>
    <lineage>
        <taxon>Eukaryota</taxon>
        <taxon>Sar</taxon>
        <taxon>Alveolata</taxon>
        <taxon>Dinophyceae</taxon>
        <taxon>Suessiales</taxon>
        <taxon>Symbiodiniaceae</taxon>
        <taxon>Durusdinium</taxon>
    </lineage>
</organism>
<evidence type="ECO:0000313" key="4">
    <source>
        <dbReference type="EMBL" id="CAK9062031.1"/>
    </source>
</evidence>
<keyword evidence="3" id="KW-0732">Signal</keyword>
<protein>
    <submittedName>
        <fullName evidence="4">Uncharacterized protein</fullName>
    </submittedName>
</protein>
<keyword evidence="2" id="KW-0812">Transmembrane</keyword>
<evidence type="ECO:0000256" key="3">
    <source>
        <dbReference type="SAM" id="SignalP"/>
    </source>
</evidence>
<sequence length="290" mass="31935">MAAPRMSGLVRRFLALCFLLRAGQLFVLPRLTASHGRGTHGSITAVTRHARKKAPPLEPFAFEVDETDHCETPSMAYKHITQLLREIAQATSPEEHWRRVADTDDRVVPLFSGQGRSVTVPAHSKTHKERPPADFASETRSEEAERFQLTQYCDCGHWMHLAIFGLFLIVDSSKYMVDVRAISHNPVTAQALVFLQDLISVLICVVAILRYIGPRGVVDTFCSAELFRCLPTAVLFSLSNAALAHAIGLGIGAATAVALGSLYMPMSALVSCLHMRLRLARTTRTSTLDL</sequence>
<comment type="caution">
    <text evidence="4">The sequence shown here is derived from an EMBL/GenBank/DDBJ whole genome shotgun (WGS) entry which is preliminary data.</text>
</comment>
<keyword evidence="2" id="KW-1133">Transmembrane helix</keyword>
<keyword evidence="5" id="KW-1185">Reference proteome</keyword>
<feature type="signal peptide" evidence="3">
    <location>
        <begin position="1"/>
        <end position="25"/>
    </location>
</feature>
<evidence type="ECO:0000313" key="5">
    <source>
        <dbReference type="Proteomes" id="UP001642484"/>
    </source>
</evidence>
<dbReference type="Proteomes" id="UP001642484">
    <property type="component" value="Unassembled WGS sequence"/>
</dbReference>
<feature type="chain" id="PRO_5045396129" evidence="3">
    <location>
        <begin position="26"/>
        <end position="290"/>
    </location>
</feature>
<evidence type="ECO:0000256" key="2">
    <source>
        <dbReference type="SAM" id="Phobius"/>
    </source>
</evidence>
<feature type="transmembrane region" description="Helical" evidence="2">
    <location>
        <begin position="158"/>
        <end position="177"/>
    </location>
</feature>